<evidence type="ECO:0000313" key="3">
    <source>
        <dbReference type="EMBL" id="PZQ70814.1"/>
    </source>
</evidence>
<protein>
    <recommendedName>
        <fullName evidence="5">RcnB family protein</fullName>
    </recommendedName>
</protein>
<feature type="compositionally biased region" description="Basic and acidic residues" evidence="1">
    <location>
        <begin position="34"/>
        <end position="66"/>
    </location>
</feature>
<evidence type="ECO:0000313" key="4">
    <source>
        <dbReference type="Proteomes" id="UP000249135"/>
    </source>
</evidence>
<sequence length="134" mass="15197">MRVLAATLALTLAGGAMAQGFTGRGDGPGPRWEQGQRFERDHDRRDRAERWDRHERWDRDDRRDFRPGPPRPHAQWHRGGYVPASYRAPQYVVTDWRARHLQAPPSGYQWMQINGDFVLGAIAGGLIAAIVAGQ</sequence>
<evidence type="ECO:0000256" key="1">
    <source>
        <dbReference type="SAM" id="MobiDB-lite"/>
    </source>
</evidence>
<feature type="signal peptide" evidence="2">
    <location>
        <begin position="1"/>
        <end position="18"/>
    </location>
</feature>
<evidence type="ECO:0008006" key="5">
    <source>
        <dbReference type="Google" id="ProtNLM"/>
    </source>
</evidence>
<accession>A0A2W5Q0X4</accession>
<name>A0A2W5Q0X4_VARPD</name>
<dbReference type="AlphaFoldDB" id="A0A2W5Q0X4"/>
<dbReference type="Proteomes" id="UP000249135">
    <property type="component" value="Unassembled WGS sequence"/>
</dbReference>
<evidence type="ECO:0000256" key="2">
    <source>
        <dbReference type="SAM" id="SignalP"/>
    </source>
</evidence>
<dbReference type="EMBL" id="QFPP01000260">
    <property type="protein sequence ID" value="PZQ70814.1"/>
    <property type="molecule type" value="Genomic_DNA"/>
</dbReference>
<proteinExistence type="predicted"/>
<dbReference type="InterPro" id="IPR024572">
    <property type="entry name" value="RcnB"/>
</dbReference>
<dbReference type="Pfam" id="PF11776">
    <property type="entry name" value="RcnB"/>
    <property type="match status" value="1"/>
</dbReference>
<reference evidence="3 4" key="1">
    <citation type="submission" date="2017-08" db="EMBL/GenBank/DDBJ databases">
        <title>Infants hospitalized years apart are colonized by the same room-sourced microbial strains.</title>
        <authorList>
            <person name="Brooks B."/>
            <person name="Olm M.R."/>
            <person name="Firek B.A."/>
            <person name="Baker R."/>
            <person name="Thomas B.C."/>
            <person name="Morowitz M.J."/>
            <person name="Banfield J.F."/>
        </authorList>
    </citation>
    <scope>NUCLEOTIDE SEQUENCE [LARGE SCALE GENOMIC DNA]</scope>
    <source>
        <strain evidence="3">S2_005_003_R2_41</strain>
    </source>
</reference>
<feature type="region of interest" description="Disordered" evidence="1">
    <location>
        <begin position="18"/>
        <end position="79"/>
    </location>
</feature>
<comment type="caution">
    <text evidence="3">The sequence shown here is derived from an EMBL/GenBank/DDBJ whole genome shotgun (WGS) entry which is preliminary data.</text>
</comment>
<dbReference type="Gene3D" id="3.10.450.160">
    <property type="entry name" value="inner membrane protein cigr"/>
    <property type="match status" value="1"/>
</dbReference>
<keyword evidence="2" id="KW-0732">Signal</keyword>
<feature type="chain" id="PRO_5015914201" description="RcnB family protein" evidence="2">
    <location>
        <begin position="19"/>
        <end position="134"/>
    </location>
</feature>
<organism evidence="3 4">
    <name type="scientific">Variovorax paradoxus</name>
    <dbReference type="NCBI Taxonomy" id="34073"/>
    <lineage>
        <taxon>Bacteria</taxon>
        <taxon>Pseudomonadati</taxon>
        <taxon>Pseudomonadota</taxon>
        <taxon>Betaproteobacteria</taxon>
        <taxon>Burkholderiales</taxon>
        <taxon>Comamonadaceae</taxon>
        <taxon>Variovorax</taxon>
    </lineage>
</organism>
<gene>
    <name evidence="3" type="ORF">DI563_18115</name>
</gene>